<sequence length="207" mass="22136">MIQTLRKTADRTGQFMGNALTCRSPDREYAPVAWALVAGVIWLSVVRLAMDPDWIVTTAASFYLLSVLAAVSAIDARYGIIPDSLVLGLAAGGATQTYLVSPGQLLERSGEAVAAFVAVSVFRSTYRLIRGHDGLGFGDVKFVAAGVLWIGIVRVPGLILVGVLSALANLALLKIERRELCGQEPISFGPHLAVALWVIWVMGPDLF</sequence>
<feature type="transmembrane region" description="Helical" evidence="3">
    <location>
        <begin position="149"/>
        <end position="173"/>
    </location>
</feature>
<dbReference type="InterPro" id="IPR050882">
    <property type="entry name" value="Prepilin_peptidase/N-MTase"/>
</dbReference>
<dbReference type="GO" id="GO:0004190">
    <property type="term" value="F:aspartic-type endopeptidase activity"/>
    <property type="evidence" value="ECO:0007669"/>
    <property type="project" value="InterPro"/>
</dbReference>
<dbReference type="Gene3D" id="1.20.120.1220">
    <property type="match status" value="1"/>
</dbReference>
<evidence type="ECO:0000256" key="3">
    <source>
        <dbReference type="SAM" id="Phobius"/>
    </source>
</evidence>
<dbReference type="PANTHER" id="PTHR30487">
    <property type="entry name" value="TYPE 4 PREPILIN-LIKE PROTEINS LEADER PEPTIDE-PROCESSING ENZYME"/>
    <property type="match status" value="1"/>
</dbReference>
<keyword evidence="3" id="KW-1133">Transmembrane helix</keyword>
<feature type="transmembrane region" description="Helical" evidence="3">
    <location>
        <begin position="29"/>
        <end position="49"/>
    </location>
</feature>
<feature type="transmembrane region" description="Helical" evidence="3">
    <location>
        <begin position="80"/>
        <end position="100"/>
    </location>
</feature>
<comment type="caution">
    <text evidence="5">The sequence shown here is derived from an EMBL/GenBank/DDBJ whole genome shotgun (WGS) entry which is preliminary data.</text>
</comment>
<reference evidence="5" key="1">
    <citation type="submission" date="2022-01" db="EMBL/GenBank/DDBJ databases">
        <title>Genome sequnece data of strain Bradyrhizobium sp. nov.</title>
        <authorList>
            <person name="Zhang J."/>
        </authorList>
    </citation>
    <scope>NUCLEOTIDE SEQUENCE</scope>
    <source>
        <strain evidence="5">WYCCWR 13023</strain>
    </source>
</reference>
<dbReference type="Pfam" id="PF01478">
    <property type="entry name" value="Peptidase_A24"/>
    <property type="match status" value="1"/>
</dbReference>
<evidence type="ECO:0000256" key="1">
    <source>
        <dbReference type="ARBA" id="ARBA00005801"/>
    </source>
</evidence>
<evidence type="ECO:0000313" key="5">
    <source>
        <dbReference type="EMBL" id="MCG2632371.1"/>
    </source>
</evidence>
<dbReference type="EMBL" id="JAKLTY010000040">
    <property type="protein sequence ID" value="MCG2632371.1"/>
    <property type="molecule type" value="Genomic_DNA"/>
</dbReference>
<organism evidence="5 6">
    <name type="scientific">Bradyrhizobium zhengyangense</name>
    <dbReference type="NCBI Taxonomy" id="2911009"/>
    <lineage>
        <taxon>Bacteria</taxon>
        <taxon>Pseudomonadati</taxon>
        <taxon>Pseudomonadota</taxon>
        <taxon>Alphaproteobacteria</taxon>
        <taxon>Hyphomicrobiales</taxon>
        <taxon>Nitrobacteraceae</taxon>
        <taxon>Bradyrhizobium</taxon>
    </lineage>
</organism>
<protein>
    <submittedName>
        <fullName evidence="5">A24 family peptidase</fullName>
    </submittedName>
</protein>
<feature type="transmembrane region" description="Helical" evidence="3">
    <location>
        <begin position="185"/>
        <end position="203"/>
    </location>
</feature>
<proteinExistence type="inferred from homology"/>
<keyword evidence="3" id="KW-0472">Membrane</keyword>
<evidence type="ECO:0000259" key="4">
    <source>
        <dbReference type="Pfam" id="PF01478"/>
    </source>
</evidence>
<dbReference type="InterPro" id="IPR014032">
    <property type="entry name" value="Peptidase_A24A_bac"/>
</dbReference>
<gene>
    <name evidence="5" type="ORF">L6654_37795</name>
</gene>
<name>A0A9X1UCG8_9BRAD</name>
<evidence type="ECO:0000256" key="2">
    <source>
        <dbReference type="RuleBase" id="RU003793"/>
    </source>
</evidence>
<dbReference type="RefSeq" id="WP_237891940.1">
    <property type="nucleotide sequence ID" value="NZ_JAKLTY010000040.1"/>
</dbReference>
<dbReference type="AlphaFoldDB" id="A0A9X1UCG8"/>
<feature type="domain" description="Prepilin type IV endopeptidase peptidase" evidence="4">
    <location>
        <begin position="63"/>
        <end position="167"/>
    </location>
</feature>
<evidence type="ECO:0000313" key="6">
    <source>
        <dbReference type="Proteomes" id="UP001139054"/>
    </source>
</evidence>
<dbReference type="PANTHER" id="PTHR30487:SF0">
    <property type="entry name" value="PREPILIN LEADER PEPTIDASE_N-METHYLTRANSFERASE-RELATED"/>
    <property type="match status" value="1"/>
</dbReference>
<dbReference type="GO" id="GO:0006465">
    <property type="term" value="P:signal peptide processing"/>
    <property type="evidence" value="ECO:0007669"/>
    <property type="project" value="TreeGrafter"/>
</dbReference>
<dbReference type="InterPro" id="IPR000045">
    <property type="entry name" value="Prepilin_IV_endopep_pep"/>
</dbReference>
<dbReference type="Proteomes" id="UP001139054">
    <property type="component" value="Unassembled WGS sequence"/>
</dbReference>
<dbReference type="PRINTS" id="PR00864">
    <property type="entry name" value="PREPILNPTASE"/>
</dbReference>
<comment type="similarity">
    <text evidence="1 2">Belongs to the peptidase A24 family.</text>
</comment>
<dbReference type="GO" id="GO:0005886">
    <property type="term" value="C:plasma membrane"/>
    <property type="evidence" value="ECO:0007669"/>
    <property type="project" value="TreeGrafter"/>
</dbReference>
<feature type="transmembrane region" description="Helical" evidence="3">
    <location>
        <begin position="54"/>
        <end position="74"/>
    </location>
</feature>
<accession>A0A9X1UCG8</accession>
<keyword evidence="3" id="KW-0812">Transmembrane</keyword>